<gene>
    <name evidence="1" type="ORF">Sangu_1175900</name>
</gene>
<comment type="caution">
    <text evidence="1">The sequence shown here is derived from an EMBL/GenBank/DDBJ whole genome shotgun (WGS) entry which is preliminary data.</text>
</comment>
<dbReference type="Pfam" id="PF02992">
    <property type="entry name" value="Transposase_21"/>
    <property type="match status" value="1"/>
</dbReference>
<dbReference type="PANTHER" id="PTHR10775">
    <property type="entry name" value="OS08G0208400 PROTEIN"/>
    <property type="match status" value="1"/>
</dbReference>
<dbReference type="InterPro" id="IPR004242">
    <property type="entry name" value="Transposase_21"/>
</dbReference>
<evidence type="ECO:0000313" key="1">
    <source>
        <dbReference type="EMBL" id="KAL0342885.1"/>
    </source>
</evidence>
<dbReference type="AlphaFoldDB" id="A0AAW2NGG7"/>
<organism evidence="1">
    <name type="scientific">Sesamum angustifolium</name>
    <dbReference type="NCBI Taxonomy" id="2727405"/>
    <lineage>
        <taxon>Eukaryota</taxon>
        <taxon>Viridiplantae</taxon>
        <taxon>Streptophyta</taxon>
        <taxon>Embryophyta</taxon>
        <taxon>Tracheophyta</taxon>
        <taxon>Spermatophyta</taxon>
        <taxon>Magnoliopsida</taxon>
        <taxon>eudicotyledons</taxon>
        <taxon>Gunneridae</taxon>
        <taxon>Pentapetalae</taxon>
        <taxon>asterids</taxon>
        <taxon>lamiids</taxon>
        <taxon>Lamiales</taxon>
        <taxon>Pedaliaceae</taxon>
        <taxon>Sesamum</taxon>
    </lineage>
</organism>
<name>A0AAW2NGG7_9LAMI</name>
<reference evidence="1" key="1">
    <citation type="submission" date="2020-06" db="EMBL/GenBank/DDBJ databases">
        <authorList>
            <person name="Li T."/>
            <person name="Hu X."/>
            <person name="Zhang T."/>
            <person name="Song X."/>
            <person name="Zhang H."/>
            <person name="Dai N."/>
            <person name="Sheng W."/>
            <person name="Hou X."/>
            <person name="Wei L."/>
        </authorList>
    </citation>
    <scope>NUCLEOTIDE SEQUENCE</scope>
    <source>
        <strain evidence="1">G01</strain>
        <tissue evidence="1">Leaf</tissue>
    </source>
</reference>
<accession>A0AAW2NGG7</accession>
<dbReference type="EMBL" id="JACGWK010000007">
    <property type="protein sequence ID" value="KAL0342885.1"/>
    <property type="molecule type" value="Genomic_DNA"/>
</dbReference>
<reference evidence="1" key="2">
    <citation type="journal article" date="2024" name="Plant">
        <title>Genomic evolution and insights into agronomic trait innovations of Sesamum species.</title>
        <authorList>
            <person name="Miao H."/>
            <person name="Wang L."/>
            <person name="Qu L."/>
            <person name="Liu H."/>
            <person name="Sun Y."/>
            <person name="Le M."/>
            <person name="Wang Q."/>
            <person name="Wei S."/>
            <person name="Zheng Y."/>
            <person name="Lin W."/>
            <person name="Duan Y."/>
            <person name="Cao H."/>
            <person name="Xiong S."/>
            <person name="Wang X."/>
            <person name="Wei L."/>
            <person name="Li C."/>
            <person name="Ma Q."/>
            <person name="Ju M."/>
            <person name="Zhao R."/>
            <person name="Li G."/>
            <person name="Mu C."/>
            <person name="Tian Q."/>
            <person name="Mei H."/>
            <person name="Zhang T."/>
            <person name="Gao T."/>
            <person name="Zhang H."/>
        </authorList>
    </citation>
    <scope>NUCLEOTIDE SEQUENCE</scope>
    <source>
        <strain evidence="1">G01</strain>
    </source>
</reference>
<sequence length="179" mass="21024">MFHPSNVEAWKHFDRMYPDFTKESCNVQLSLCIDGFVPHGQYGRTYLCWQIIITPYNLPLDMCMSFEYMFLKIVISGPSNPKHLIDVYLELLIEELLYLWHVGVKTYDHAMDRAFMMRAALMWTVNNLLAFGIASGWSTVGVMGYPVCMDDIRALHLQHSRNVCYFDYHRQFLSAHHPY</sequence>
<dbReference type="PANTHER" id="PTHR10775:SF193">
    <property type="entry name" value="DUF4216 DOMAIN-CONTAINING PROTEIN"/>
    <property type="match status" value="1"/>
</dbReference>
<proteinExistence type="predicted"/>
<protein>
    <submittedName>
        <fullName evidence="1">Uncharacterized protein</fullName>
    </submittedName>
</protein>